<dbReference type="RefSeq" id="WP_072851095.1">
    <property type="nucleotide sequence ID" value="NZ_FRAH01000029.1"/>
</dbReference>
<dbReference type="InterPro" id="IPR050312">
    <property type="entry name" value="IolE/XylAMocC-like"/>
</dbReference>
<dbReference type="Proteomes" id="UP000183975">
    <property type="component" value="Unassembled WGS sequence"/>
</dbReference>
<reference evidence="2 3" key="1">
    <citation type="submission" date="2016-11" db="EMBL/GenBank/DDBJ databases">
        <authorList>
            <person name="Jaros S."/>
            <person name="Januszkiewicz K."/>
            <person name="Wedrychowicz H."/>
        </authorList>
    </citation>
    <scope>NUCLEOTIDE SEQUENCE [LARGE SCALE GENOMIC DNA]</scope>
    <source>
        <strain evidence="2 3">DSM 14214</strain>
    </source>
</reference>
<dbReference type="EMBL" id="FRAH01000029">
    <property type="protein sequence ID" value="SHK49043.1"/>
    <property type="molecule type" value="Genomic_DNA"/>
</dbReference>
<dbReference type="InterPro" id="IPR013022">
    <property type="entry name" value="Xyl_isomerase-like_TIM-brl"/>
</dbReference>
<feature type="domain" description="Xylose isomerase-like TIM barrel" evidence="1">
    <location>
        <begin position="15"/>
        <end position="254"/>
    </location>
</feature>
<dbReference type="PANTHER" id="PTHR12110">
    <property type="entry name" value="HYDROXYPYRUVATE ISOMERASE"/>
    <property type="match status" value="1"/>
</dbReference>
<evidence type="ECO:0000313" key="3">
    <source>
        <dbReference type="Proteomes" id="UP000183975"/>
    </source>
</evidence>
<dbReference type="InterPro" id="IPR036237">
    <property type="entry name" value="Xyl_isomerase-like_sf"/>
</dbReference>
<dbReference type="GO" id="GO:0016853">
    <property type="term" value="F:isomerase activity"/>
    <property type="evidence" value="ECO:0007669"/>
    <property type="project" value="UniProtKB-KW"/>
</dbReference>
<dbReference type="OrthoDB" id="9786584at2"/>
<keyword evidence="2" id="KW-0413">Isomerase</keyword>
<proteinExistence type="predicted"/>
<sequence>MKYGCGTTIDNYSILQALGFDYIELPGNQISQMTDDEFNALKTILENGSVKCCGFNAALTPDIVITGEGYDLEKAKAYAELLCKRGSQLHISAIGIGSPKSRKFQEGDDLEKAWKETEAFMTMFADVAAPYGIIVMYESLNHTESAFGLRIREGADLVKKINRPNLKIVFDIYHMAMEQEDIQELEYALPYVHHIHIAERVGAERRYPSDALYDYYKKLLTPVIRSGYQGTICTEAFDGDVREGAERSIHLLKKIVAEIEQEG</sequence>
<organism evidence="2 3">
    <name type="scientific">Anaerotignum lactatifermentans DSM 14214</name>
    <dbReference type="NCBI Taxonomy" id="1121323"/>
    <lineage>
        <taxon>Bacteria</taxon>
        <taxon>Bacillati</taxon>
        <taxon>Bacillota</taxon>
        <taxon>Clostridia</taxon>
        <taxon>Lachnospirales</taxon>
        <taxon>Anaerotignaceae</taxon>
        <taxon>Anaerotignum</taxon>
    </lineage>
</organism>
<name>A0A1M6SWH9_9FIRM</name>
<gene>
    <name evidence="2" type="ORF">SAMN02745138_01816</name>
</gene>
<evidence type="ECO:0000313" key="2">
    <source>
        <dbReference type="EMBL" id="SHK49043.1"/>
    </source>
</evidence>
<evidence type="ECO:0000259" key="1">
    <source>
        <dbReference type="Pfam" id="PF01261"/>
    </source>
</evidence>
<dbReference type="Gene3D" id="3.20.20.150">
    <property type="entry name" value="Divalent-metal-dependent TIM barrel enzymes"/>
    <property type="match status" value="1"/>
</dbReference>
<dbReference type="Pfam" id="PF01261">
    <property type="entry name" value="AP_endonuc_2"/>
    <property type="match status" value="1"/>
</dbReference>
<keyword evidence="3" id="KW-1185">Reference proteome</keyword>
<dbReference type="SUPFAM" id="SSF51658">
    <property type="entry name" value="Xylose isomerase-like"/>
    <property type="match status" value="1"/>
</dbReference>
<protein>
    <submittedName>
        <fullName evidence="2">Sugar phosphate isomerase/epimerase</fullName>
    </submittedName>
</protein>
<dbReference type="AlphaFoldDB" id="A0A1M6SWH9"/>
<accession>A0A1M6SWH9</accession>